<dbReference type="RefSeq" id="WP_307351546.1">
    <property type="nucleotide sequence ID" value="NZ_JAUSVS010000008.1"/>
</dbReference>
<feature type="transmembrane region" description="Helical" evidence="1">
    <location>
        <begin position="277"/>
        <end position="294"/>
    </location>
</feature>
<dbReference type="PANTHER" id="PTHR39430:SF1">
    <property type="entry name" value="PROTEASE"/>
    <property type="match status" value="1"/>
</dbReference>
<feature type="transmembrane region" description="Helical" evidence="1">
    <location>
        <begin position="234"/>
        <end position="257"/>
    </location>
</feature>
<feature type="transmembrane region" description="Helical" evidence="1">
    <location>
        <begin position="56"/>
        <end position="78"/>
    </location>
</feature>
<evidence type="ECO:0000313" key="3">
    <source>
        <dbReference type="EMBL" id="MDQ0465874.1"/>
    </source>
</evidence>
<reference evidence="3 4" key="1">
    <citation type="submission" date="2023-07" db="EMBL/GenBank/DDBJ databases">
        <title>Genomic Encyclopedia of Type Strains, Phase IV (KMG-IV): sequencing the most valuable type-strain genomes for metagenomic binning, comparative biology and taxonomic classification.</title>
        <authorList>
            <person name="Goeker M."/>
        </authorList>
    </citation>
    <scope>NUCLEOTIDE SEQUENCE [LARGE SCALE GENOMIC DNA]</scope>
    <source>
        <strain evidence="3 4">DSM 18695</strain>
    </source>
</reference>
<organism evidence="3 4">
    <name type="scientific">Caulobacter ginsengisoli</name>
    <dbReference type="NCBI Taxonomy" id="400775"/>
    <lineage>
        <taxon>Bacteria</taxon>
        <taxon>Pseudomonadati</taxon>
        <taxon>Pseudomonadota</taxon>
        <taxon>Alphaproteobacteria</taxon>
        <taxon>Caulobacterales</taxon>
        <taxon>Caulobacteraceae</taxon>
        <taxon>Caulobacter</taxon>
    </lineage>
</organism>
<dbReference type="PANTHER" id="PTHR39430">
    <property type="entry name" value="MEMBRANE-ASSOCIATED PROTEASE-RELATED"/>
    <property type="match status" value="1"/>
</dbReference>
<name>A0ABU0IV49_9CAUL</name>
<keyword evidence="3" id="KW-0378">Hydrolase</keyword>
<sequence length="302" mass="31548">MKPTAIYAPDPAQGWLPWGFLAPVLCLLFVVVTALGPSLPLEHFGLADRRGDPVGLTGLIAFLLLPFAALGLVVLGWVKVVERRPLATIGLTRPGGTAIFLRGLLIGAATIAAVVAGVWLAGGLRAGGLGAGSLAPALASPAALANIVLLLACFAVQSSVEEIVFRGWLLSAVARKLNVAWAIGLTTLVFTLLHYGPHQPWHVTLTSALFSVFACCWALRAGNIWGVMGWHAGWNWLLAVGFELPVTGLSTGTPALLVRLIPQGPAWLTGGADGPEGSVVCNLFFLVGIALLAWRRPRVASA</sequence>
<keyword evidence="1" id="KW-0812">Transmembrane</keyword>
<dbReference type="GO" id="GO:0006508">
    <property type="term" value="P:proteolysis"/>
    <property type="evidence" value="ECO:0007669"/>
    <property type="project" value="UniProtKB-KW"/>
</dbReference>
<feature type="transmembrane region" description="Helical" evidence="1">
    <location>
        <begin position="15"/>
        <end position="36"/>
    </location>
</feature>
<keyword evidence="1" id="KW-1133">Transmembrane helix</keyword>
<keyword evidence="3" id="KW-0645">Protease</keyword>
<comment type="caution">
    <text evidence="3">The sequence shown here is derived from an EMBL/GenBank/DDBJ whole genome shotgun (WGS) entry which is preliminary data.</text>
</comment>
<evidence type="ECO:0000313" key="4">
    <source>
        <dbReference type="Proteomes" id="UP001228905"/>
    </source>
</evidence>
<feature type="transmembrane region" description="Helical" evidence="1">
    <location>
        <begin position="99"/>
        <end position="122"/>
    </location>
</feature>
<gene>
    <name evidence="3" type="ORF">QO010_003666</name>
</gene>
<feature type="transmembrane region" description="Helical" evidence="1">
    <location>
        <begin position="134"/>
        <end position="156"/>
    </location>
</feature>
<dbReference type="Proteomes" id="UP001228905">
    <property type="component" value="Unassembled WGS sequence"/>
</dbReference>
<feature type="domain" description="CAAX prenyl protease 2/Lysostaphin resistance protein A-like" evidence="2">
    <location>
        <begin position="146"/>
        <end position="237"/>
    </location>
</feature>
<dbReference type="GO" id="GO:0008233">
    <property type="term" value="F:peptidase activity"/>
    <property type="evidence" value="ECO:0007669"/>
    <property type="project" value="UniProtKB-KW"/>
</dbReference>
<protein>
    <submittedName>
        <fullName evidence="3">Membrane protease YdiL (CAAX protease family)</fullName>
    </submittedName>
</protein>
<feature type="transmembrane region" description="Helical" evidence="1">
    <location>
        <begin position="201"/>
        <end position="222"/>
    </location>
</feature>
<dbReference type="EMBL" id="JAUSVS010000008">
    <property type="protein sequence ID" value="MDQ0465874.1"/>
    <property type="molecule type" value="Genomic_DNA"/>
</dbReference>
<evidence type="ECO:0000256" key="1">
    <source>
        <dbReference type="SAM" id="Phobius"/>
    </source>
</evidence>
<keyword evidence="1" id="KW-0472">Membrane</keyword>
<proteinExistence type="predicted"/>
<keyword evidence="4" id="KW-1185">Reference proteome</keyword>
<accession>A0ABU0IV49</accession>
<feature type="transmembrane region" description="Helical" evidence="1">
    <location>
        <begin position="177"/>
        <end position="195"/>
    </location>
</feature>
<dbReference type="Pfam" id="PF02517">
    <property type="entry name" value="Rce1-like"/>
    <property type="match status" value="1"/>
</dbReference>
<dbReference type="InterPro" id="IPR003675">
    <property type="entry name" value="Rce1/LyrA-like_dom"/>
</dbReference>
<evidence type="ECO:0000259" key="2">
    <source>
        <dbReference type="Pfam" id="PF02517"/>
    </source>
</evidence>